<sequence length="318" mass="35730">MRVVVIGGTGHVGTFLVPRLVEAGHQVICVCRQQRQPYQPHRAWQLVELVSLDRSQLDGKGKFGQAIADLSPQVVIDLICFQLNSAHQLVSALQHRLEHYLHCGTMWVHGHSVIVPTEESQPRYPFGEYGIQKAAIEDFLLRKVDQRRFPATVLHPGHLVGPGWLPINPAGNLNPVVFDQLAQGREVLLPDRGMETLHHVHVDDVALGFMQALTHRAQAVGESFHILSANALTMRGYAEAMAAWYGQPARLRFVPWEEFCQHVSTQDATLTWDHLAHSPHGSIEKARRLLAYTPQYSSLEAIQQALSWLKKQPNPDHE</sequence>
<accession>A0A6P1W9E5</accession>
<dbReference type="InterPro" id="IPR036291">
    <property type="entry name" value="NAD(P)-bd_dom_sf"/>
</dbReference>
<proteinExistence type="predicted"/>
<organism evidence="2 3">
    <name type="scientific">Spirosoma endbachense</name>
    <dbReference type="NCBI Taxonomy" id="2666025"/>
    <lineage>
        <taxon>Bacteria</taxon>
        <taxon>Pseudomonadati</taxon>
        <taxon>Bacteroidota</taxon>
        <taxon>Cytophagia</taxon>
        <taxon>Cytophagales</taxon>
        <taxon>Cytophagaceae</taxon>
        <taxon>Spirosoma</taxon>
    </lineage>
</organism>
<reference evidence="2 3" key="1">
    <citation type="submission" date="2019-11" db="EMBL/GenBank/DDBJ databases">
        <title>Spirosoma endbachense sp. nov., isolated from a natural salt meadow.</title>
        <authorList>
            <person name="Rojas J."/>
            <person name="Ambika Manirajan B."/>
            <person name="Ratering S."/>
            <person name="Suarez C."/>
            <person name="Geissler-Plaum R."/>
            <person name="Schnell S."/>
        </authorList>
    </citation>
    <scope>NUCLEOTIDE SEQUENCE [LARGE SCALE GENOMIC DNA]</scope>
    <source>
        <strain evidence="2 3">I-24</strain>
    </source>
</reference>
<gene>
    <name evidence="2" type="ORF">GJR95_40945</name>
</gene>
<dbReference type="InterPro" id="IPR050177">
    <property type="entry name" value="Lipid_A_modif_metabolic_enz"/>
</dbReference>
<dbReference type="Pfam" id="PF01370">
    <property type="entry name" value="Epimerase"/>
    <property type="match status" value="1"/>
</dbReference>
<evidence type="ECO:0000259" key="1">
    <source>
        <dbReference type="Pfam" id="PF01370"/>
    </source>
</evidence>
<name>A0A6P1W9E5_9BACT</name>
<dbReference type="Gene3D" id="3.40.50.720">
    <property type="entry name" value="NAD(P)-binding Rossmann-like Domain"/>
    <property type="match status" value="1"/>
</dbReference>
<protein>
    <submittedName>
        <fullName evidence="2">NAD-dependent epimerase/dehydratase family protein</fullName>
    </submittedName>
</protein>
<evidence type="ECO:0000313" key="3">
    <source>
        <dbReference type="Proteomes" id="UP000464577"/>
    </source>
</evidence>
<dbReference type="RefSeq" id="WP_162391407.1">
    <property type="nucleotide sequence ID" value="NZ_CP045997.1"/>
</dbReference>
<dbReference type="InterPro" id="IPR001509">
    <property type="entry name" value="Epimerase_deHydtase"/>
</dbReference>
<dbReference type="EMBL" id="CP045997">
    <property type="protein sequence ID" value="QHW01013.1"/>
    <property type="molecule type" value="Genomic_DNA"/>
</dbReference>
<dbReference type="Proteomes" id="UP000464577">
    <property type="component" value="Chromosome"/>
</dbReference>
<feature type="domain" description="NAD-dependent epimerase/dehydratase" evidence="1">
    <location>
        <begin position="3"/>
        <end position="225"/>
    </location>
</feature>
<dbReference type="AlphaFoldDB" id="A0A6P1W9E5"/>
<dbReference type="SUPFAM" id="SSF51735">
    <property type="entry name" value="NAD(P)-binding Rossmann-fold domains"/>
    <property type="match status" value="1"/>
</dbReference>
<dbReference type="PANTHER" id="PTHR43245">
    <property type="entry name" value="BIFUNCTIONAL POLYMYXIN RESISTANCE PROTEIN ARNA"/>
    <property type="match status" value="1"/>
</dbReference>
<evidence type="ECO:0000313" key="2">
    <source>
        <dbReference type="EMBL" id="QHW01013.1"/>
    </source>
</evidence>
<dbReference type="KEGG" id="senf:GJR95_40945"/>
<keyword evidence="3" id="KW-1185">Reference proteome</keyword>